<evidence type="ECO:0000256" key="1">
    <source>
        <dbReference type="SAM" id="MobiDB-lite"/>
    </source>
</evidence>
<feature type="region of interest" description="Disordered" evidence="1">
    <location>
        <begin position="1"/>
        <end position="24"/>
    </location>
</feature>
<gene>
    <name evidence="2" type="ORF">DTO57_02020</name>
</gene>
<name>A0A367Y8R5_9MICO</name>
<dbReference type="EMBL" id="QORO01000001">
    <property type="protein sequence ID" value="RCK61442.1"/>
    <property type="molecule type" value="Genomic_DNA"/>
</dbReference>
<dbReference type="Proteomes" id="UP000253508">
    <property type="component" value="Unassembled WGS sequence"/>
</dbReference>
<evidence type="ECO:0000313" key="3">
    <source>
        <dbReference type="Proteomes" id="UP000253508"/>
    </source>
</evidence>
<feature type="compositionally biased region" description="Basic and acidic residues" evidence="1">
    <location>
        <begin position="10"/>
        <end position="19"/>
    </location>
</feature>
<organism evidence="2 3">
    <name type="scientific">Microbacterium sorbitolivorans</name>
    <dbReference type="NCBI Taxonomy" id="1867410"/>
    <lineage>
        <taxon>Bacteria</taxon>
        <taxon>Bacillati</taxon>
        <taxon>Actinomycetota</taxon>
        <taxon>Actinomycetes</taxon>
        <taxon>Micrococcales</taxon>
        <taxon>Microbacteriaceae</taxon>
        <taxon>Microbacterium</taxon>
    </lineage>
</organism>
<proteinExistence type="predicted"/>
<evidence type="ECO:0008006" key="4">
    <source>
        <dbReference type="Google" id="ProtNLM"/>
    </source>
</evidence>
<accession>A0A367Y8R5</accession>
<reference evidence="2 3" key="1">
    <citation type="submission" date="2018-07" db="EMBL/GenBank/DDBJ databases">
        <title>Microbacterium endoborsara sp. nov., a novel actinobacterium isolated from Borszczowia aralocaspica.</title>
        <authorList>
            <person name="An D."/>
        </authorList>
    </citation>
    <scope>NUCLEOTIDE SEQUENCE [LARGE SCALE GENOMIC DNA]</scope>
    <source>
        <strain evidence="2 3">C1.15228</strain>
    </source>
</reference>
<dbReference type="RefSeq" id="WP_114116548.1">
    <property type="nucleotide sequence ID" value="NZ_BMHU01000001.1"/>
</dbReference>
<comment type="caution">
    <text evidence="2">The sequence shown here is derived from an EMBL/GenBank/DDBJ whole genome shotgun (WGS) entry which is preliminary data.</text>
</comment>
<protein>
    <recommendedName>
        <fullName evidence="4">ATP/GTP-binding protein</fullName>
    </recommendedName>
</protein>
<sequence length="95" mass="10851">MGRSRRRRPEPRSTDDSFERLLSGFRRTEERRGNSWNVQPVGPGRSDKAYTCPGCSRPIPPGAAHVVAWRDDGVMGARADLEARRHWHSHCWNLA</sequence>
<dbReference type="OrthoDB" id="3381577at2"/>
<dbReference type="AlphaFoldDB" id="A0A367Y8R5"/>
<evidence type="ECO:0000313" key="2">
    <source>
        <dbReference type="EMBL" id="RCK61442.1"/>
    </source>
</evidence>
<keyword evidence="3" id="KW-1185">Reference proteome</keyword>